<dbReference type="Proteomes" id="UP001350748">
    <property type="component" value="Unassembled WGS sequence"/>
</dbReference>
<dbReference type="EMBL" id="JAZHYN010000005">
    <property type="protein sequence ID" value="MEF3365486.1"/>
    <property type="molecule type" value="Genomic_DNA"/>
</dbReference>
<dbReference type="PROSITE" id="PS51318">
    <property type="entry name" value="TAT"/>
    <property type="match status" value="1"/>
</dbReference>
<keyword evidence="6" id="KW-1185">Reference proteome</keyword>
<proteinExistence type="inferred from homology"/>
<evidence type="ECO:0000313" key="6">
    <source>
        <dbReference type="Proteomes" id="UP001350748"/>
    </source>
</evidence>
<dbReference type="InterPro" id="IPR030678">
    <property type="entry name" value="Peptide/Ni-bd"/>
</dbReference>
<organism evidence="5 6">
    <name type="scientific">Methylocystis borbori</name>
    <dbReference type="NCBI Taxonomy" id="3118750"/>
    <lineage>
        <taxon>Bacteria</taxon>
        <taxon>Pseudomonadati</taxon>
        <taxon>Pseudomonadota</taxon>
        <taxon>Alphaproteobacteria</taxon>
        <taxon>Hyphomicrobiales</taxon>
        <taxon>Methylocystaceae</taxon>
        <taxon>Methylocystis</taxon>
    </lineage>
</organism>
<protein>
    <submittedName>
        <fullName evidence="5">Extracellular solute-binding protein</fullName>
    </submittedName>
</protein>
<comment type="subcellular location">
    <subcellularLocation>
        <location evidence="1">Periplasm</location>
    </subcellularLocation>
</comment>
<dbReference type="CDD" id="cd08497">
    <property type="entry name" value="MbnE-like"/>
    <property type="match status" value="1"/>
</dbReference>
<sequence length="623" mass="70212">MTDLPFAYLTRRQFIAAGAAFVAAPGARAQAVSGAQQPADIETHGLSTFGELAEKPDFKRFAYVNPNAPKGGSLTLTTQSPTFDSLNGYVLRGTPAQGLSLIFDSLLTSSLDERDAAYGLLARAVRISPDKLVYRFLLRREARFHDGSPVTAEDAAFSLNILKAKGHPVIAQMLRDLLSAEAEADDVLTVRFAEGRTRDLPLVVAGQPIFSKKYYSTRPFEESTLEPPLGSGAYKIGAFEQGRFNVFDRVPDYWGKDLPVNVGQNNFEKVRFEYFSDSNVAFEGFKAGAYTLRQEDTARIWATGYDFPAVRDGRVKMETFPNRRIPGIQGWYFNTRRPMFKDARVRQALAYAFDFQWTSRNLMYDAYKRVTSYFENSDLAATGLPDAGELALLEPYRAQLPPEVFSEPPLPPVSDGSGQDRALLRKASELLAAAGCVRKGETLFLPDGKPFEFEFLDRYNIFERHTQPFVKNLKLLGIASRLRVIDSAQYKQRLEDFDFDVTVDNLTMSHSPGEELRNYFGSEAAKFNGSRNLAGISDKVVDALIEKAQLAGSRAELVTVCRALDRVLRAGYYMIPHWYTAVTRLAYWDLYDRPEREPLYDVGYVSTWWWSEDKARKTNFTRR</sequence>
<comment type="caution">
    <text evidence="5">The sequence shown here is derived from an EMBL/GenBank/DDBJ whole genome shotgun (WGS) entry which is preliminary data.</text>
</comment>
<dbReference type="Gene3D" id="3.10.105.10">
    <property type="entry name" value="Dipeptide-binding Protein, Domain 3"/>
    <property type="match status" value="1"/>
</dbReference>
<dbReference type="Pfam" id="PF00496">
    <property type="entry name" value="SBP_bac_5"/>
    <property type="match status" value="1"/>
</dbReference>
<dbReference type="PIRSF" id="PIRSF002741">
    <property type="entry name" value="MppA"/>
    <property type="match status" value="1"/>
</dbReference>
<dbReference type="InterPro" id="IPR039424">
    <property type="entry name" value="SBP_5"/>
</dbReference>
<dbReference type="PANTHER" id="PTHR30290:SF64">
    <property type="entry name" value="ABC TRANSPORTER PERIPLASMIC BINDING PROTEIN"/>
    <property type="match status" value="1"/>
</dbReference>
<dbReference type="Gene3D" id="3.40.190.10">
    <property type="entry name" value="Periplasmic binding protein-like II"/>
    <property type="match status" value="1"/>
</dbReference>
<dbReference type="InterPro" id="IPR006311">
    <property type="entry name" value="TAT_signal"/>
</dbReference>
<evidence type="ECO:0000259" key="4">
    <source>
        <dbReference type="Pfam" id="PF00496"/>
    </source>
</evidence>
<feature type="domain" description="Solute-binding protein family 5" evidence="4">
    <location>
        <begin position="119"/>
        <end position="525"/>
    </location>
</feature>
<evidence type="ECO:0000313" key="5">
    <source>
        <dbReference type="EMBL" id="MEF3365486.1"/>
    </source>
</evidence>
<comment type="similarity">
    <text evidence="2">Belongs to the bacterial solute-binding protein 5 family.</text>
</comment>
<gene>
    <name evidence="5" type="ORF">V3H18_02945</name>
</gene>
<keyword evidence="3" id="KW-0732">Signal</keyword>
<dbReference type="PANTHER" id="PTHR30290">
    <property type="entry name" value="PERIPLASMIC BINDING COMPONENT OF ABC TRANSPORTER"/>
    <property type="match status" value="1"/>
</dbReference>
<name>A0ABU7XG68_9HYPH</name>
<accession>A0ABU7XG68</accession>
<evidence type="ECO:0000256" key="1">
    <source>
        <dbReference type="ARBA" id="ARBA00004418"/>
    </source>
</evidence>
<dbReference type="SUPFAM" id="SSF53850">
    <property type="entry name" value="Periplasmic binding protein-like II"/>
    <property type="match status" value="1"/>
</dbReference>
<evidence type="ECO:0000256" key="3">
    <source>
        <dbReference type="ARBA" id="ARBA00022729"/>
    </source>
</evidence>
<dbReference type="InterPro" id="IPR000914">
    <property type="entry name" value="SBP_5_dom"/>
</dbReference>
<evidence type="ECO:0000256" key="2">
    <source>
        <dbReference type="ARBA" id="ARBA00005695"/>
    </source>
</evidence>
<reference evidence="5 6" key="1">
    <citation type="submission" date="2024-02" db="EMBL/GenBank/DDBJ databases">
        <authorList>
            <person name="Grouzdev D."/>
        </authorList>
    </citation>
    <scope>NUCLEOTIDE SEQUENCE [LARGE SCALE GENOMIC DNA]</scope>
    <source>
        <strain evidence="5 6">9N</strain>
    </source>
</reference>